<dbReference type="Proteomes" id="UP000001514">
    <property type="component" value="Unassembled WGS sequence"/>
</dbReference>
<feature type="transmembrane region" description="Helical" evidence="1">
    <location>
        <begin position="100"/>
        <end position="119"/>
    </location>
</feature>
<protein>
    <submittedName>
        <fullName evidence="2">Uncharacterized protein</fullName>
    </submittedName>
</protein>
<evidence type="ECO:0000313" key="2">
    <source>
        <dbReference type="EMBL" id="EFJ20305.1"/>
    </source>
</evidence>
<keyword evidence="1" id="KW-1133">Transmembrane helix</keyword>
<dbReference type="HOGENOM" id="CLU_797869_0_0_1"/>
<dbReference type="KEGG" id="smo:SELMODRAFT_418109"/>
<keyword evidence="3" id="KW-1185">Reference proteome</keyword>
<evidence type="ECO:0000313" key="3">
    <source>
        <dbReference type="Proteomes" id="UP000001514"/>
    </source>
</evidence>
<sequence>MPRRRCLAEGVHFLHKVPFARHDDSKIEIWAQRWSQVIECIKVCFQECFNLEPGVKKFCVVFSLHGFTFNKVDLYTLFKVTIDLQEEWIRMGDTAKFIKILLFFTVLPACVVTGFLVLFTETDIGVHKRLRPSVPFLVLRNFSHALPFKGRDTEMATVAENVDKDVEGYLQSGAKLKELYLAKAVTQLFISFSCTAVADRKLHYVTPFFAKAVKDKGGRAAGYMFMRACLLAEGIFEPMTVLVKNIRVALGLQLCQRIFVYLLMDDLHAVTEDICSQLQLSYWLKKILPTDNTDVVRRMVRLCLMGDVADMGFIEISECNKGYIDWKKCECGYTFHLPALLLAGLARN</sequence>
<accession>D8S4Q0</accession>
<keyword evidence="1" id="KW-0812">Transmembrane</keyword>
<dbReference type="Gramene" id="EFJ20305">
    <property type="protein sequence ID" value="EFJ20305"/>
    <property type="gene ID" value="SELMODRAFT_418109"/>
</dbReference>
<keyword evidence="1" id="KW-0472">Membrane</keyword>
<dbReference type="AlphaFoldDB" id="D8S4Q0"/>
<gene>
    <name evidence="2" type="ORF">SELMODRAFT_418109</name>
</gene>
<reference evidence="2 3" key="1">
    <citation type="journal article" date="2011" name="Science">
        <title>The Selaginella genome identifies genetic changes associated with the evolution of vascular plants.</title>
        <authorList>
            <person name="Banks J.A."/>
            <person name="Nishiyama T."/>
            <person name="Hasebe M."/>
            <person name="Bowman J.L."/>
            <person name="Gribskov M."/>
            <person name="dePamphilis C."/>
            <person name="Albert V.A."/>
            <person name="Aono N."/>
            <person name="Aoyama T."/>
            <person name="Ambrose B.A."/>
            <person name="Ashton N.W."/>
            <person name="Axtell M.J."/>
            <person name="Barker E."/>
            <person name="Barker M.S."/>
            <person name="Bennetzen J.L."/>
            <person name="Bonawitz N.D."/>
            <person name="Chapple C."/>
            <person name="Cheng C."/>
            <person name="Correa L.G."/>
            <person name="Dacre M."/>
            <person name="DeBarry J."/>
            <person name="Dreyer I."/>
            <person name="Elias M."/>
            <person name="Engstrom E.M."/>
            <person name="Estelle M."/>
            <person name="Feng L."/>
            <person name="Finet C."/>
            <person name="Floyd S.K."/>
            <person name="Frommer W.B."/>
            <person name="Fujita T."/>
            <person name="Gramzow L."/>
            <person name="Gutensohn M."/>
            <person name="Harholt J."/>
            <person name="Hattori M."/>
            <person name="Heyl A."/>
            <person name="Hirai T."/>
            <person name="Hiwatashi Y."/>
            <person name="Ishikawa M."/>
            <person name="Iwata M."/>
            <person name="Karol K.G."/>
            <person name="Koehler B."/>
            <person name="Kolukisaoglu U."/>
            <person name="Kubo M."/>
            <person name="Kurata T."/>
            <person name="Lalonde S."/>
            <person name="Li K."/>
            <person name="Li Y."/>
            <person name="Litt A."/>
            <person name="Lyons E."/>
            <person name="Manning G."/>
            <person name="Maruyama T."/>
            <person name="Michael T.P."/>
            <person name="Mikami K."/>
            <person name="Miyazaki S."/>
            <person name="Morinaga S."/>
            <person name="Murata T."/>
            <person name="Mueller-Roeber B."/>
            <person name="Nelson D.R."/>
            <person name="Obara M."/>
            <person name="Oguri Y."/>
            <person name="Olmstead R.G."/>
            <person name="Onodera N."/>
            <person name="Petersen B.L."/>
            <person name="Pils B."/>
            <person name="Prigge M."/>
            <person name="Rensing S.A."/>
            <person name="Riano-Pachon D.M."/>
            <person name="Roberts A.W."/>
            <person name="Sato Y."/>
            <person name="Scheller H.V."/>
            <person name="Schulz B."/>
            <person name="Schulz C."/>
            <person name="Shakirov E.V."/>
            <person name="Shibagaki N."/>
            <person name="Shinohara N."/>
            <person name="Shippen D.E."/>
            <person name="Soerensen I."/>
            <person name="Sotooka R."/>
            <person name="Sugimoto N."/>
            <person name="Sugita M."/>
            <person name="Sumikawa N."/>
            <person name="Tanurdzic M."/>
            <person name="Theissen G."/>
            <person name="Ulvskov P."/>
            <person name="Wakazuki S."/>
            <person name="Weng J.K."/>
            <person name="Willats W.W."/>
            <person name="Wipf D."/>
            <person name="Wolf P.G."/>
            <person name="Yang L."/>
            <person name="Zimmer A.D."/>
            <person name="Zhu Q."/>
            <person name="Mitros T."/>
            <person name="Hellsten U."/>
            <person name="Loque D."/>
            <person name="Otillar R."/>
            <person name="Salamov A."/>
            <person name="Schmutz J."/>
            <person name="Shapiro H."/>
            <person name="Lindquist E."/>
            <person name="Lucas S."/>
            <person name="Rokhsar D."/>
            <person name="Grigoriev I.V."/>
        </authorList>
    </citation>
    <scope>NUCLEOTIDE SEQUENCE [LARGE SCALE GENOMIC DNA]</scope>
</reference>
<proteinExistence type="predicted"/>
<dbReference type="EMBL" id="GL377602">
    <property type="protein sequence ID" value="EFJ20305.1"/>
    <property type="molecule type" value="Genomic_DNA"/>
</dbReference>
<dbReference type="InParanoid" id="D8S4Q0"/>
<organism evidence="3">
    <name type="scientific">Selaginella moellendorffii</name>
    <name type="common">Spikemoss</name>
    <dbReference type="NCBI Taxonomy" id="88036"/>
    <lineage>
        <taxon>Eukaryota</taxon>
        <taxon>Viridiplantae</taxon>
        <taxon>Streptophyta</taxon>
        <taxon>Embryophyta</taxon>
        <taxon>Tracheophyta</taxon>
        <taxon>Lycopodiopsida</taxon>
        <taxon>Selaginellales</taxon>
        <taxon>Selaginellaceae</taxon>
        <taxon>Selaginella</taxon>
    </lineage>
</organism>
<name>D8S4Q0_SELML</name>
<evidence type="ECO:0000256" key="1">
    <source>
        <dbReference type="SAM" id="Phobius"/>
    </source>
</evidence>